<name>A0A5C3LCJ9_COPMA</name>
<dbReference type="Proteomes" id="UP000307440">
    <property type="component" value="Unassembled WGS sequence"/>
</dbReference>
<dbReference type="EMBL" id="ML210146">
    <property type="protein sequence ID" value="TFK30577.1"/>
    <property type="molecule type" value="Genomic_DNA"/>
</dbReference>
<dbReference type="AlphaFoldDB" id="A0A5C3LCJ9"/>
<keyword evidence="2" id="KW-1185">Reference proteome</keyword>
<reference evidence="1 2" key="1">
    <citation type="journal article" date="2019" name="Nat. Ecol. Evol.">
        <title>Megaphylogeny resolves global patterns of mushroom evolution.</title>
        <authorList>
            <person name="Varga T."/>
            <person name="Krizsan K."/>
            <person name="Foldi C."/>
            <person name="Dima B."/>
            <person name="Sanchez-Garcia M."/>
            <person name="Sanchez-Ramirez S."/>
            <person name="Szollosi G.J."/>
            <person name="Szarkandi J.G."/>
            <person name="Papp V."/>
            <person name="Albert L."/>
            <person name="Andreopoulos W."/>
            <person name="Angelini C."/>
            <person name="Antonin V."/>
            <person name="Barry K.W."/>
            <person name="Bougher N.L."/>
            <person name="Buchanan P."/>
            <person name="Buyck B."/>
            <person name="Bense V."/>
            <person name="Catcheside P."/>
            <person name="Chovatia M."/>
            <person name="Cooper J."/>
            <person name="Damon W."/>
            <person name="Desjardin D."/>
            <person name="Finy P."/>
            <person name="Geml J."/>
            <person name="Haridas S."/>
            <person name="Hughes K."/>
            <person name="Justo A."/>
            <person name="Karasinski D."/>
            <person name="Kautmanova I."/>
            <person name="Kiss B."/>
            <person name="Kocsube S."/>
            <person name="Kotiranta H."/>
            <person name="LaButti K.M."/>
            <person name="Lechner B.E."/>
            <person name="Liimatainen K."/>
            <person name="Lipzen A."/>
            <person name="Lukacs Z."/>
            <person name="Mihaltcheva S."/>
            <person name="Morgado L.N."/>
            <person name="Niskanen T."/>
            <person name="Noordeloos M.E."/>
            <person name="Ohm R.A."/>
            <person name="Ortiz-Santana B."/>
            <person name="Ovrebo C."/>
            <person name="Racz N."/>
            <person name="Riley R."/>
            <person name="Savchenko A."/>
            <person name="Shiryaev A."/>
            <person name="Soop K."/>
            <person name="Spirin V."/>
            <person name="Szebenyi C."/>
            <person name="Tomsovsky M."/>
            <person name="Tulloss R.E."/>
            <person name="Uehling J."/>
            <person name="Grigoriev I.V."/>
            <person name="Vagvolgyi C."/>
            <person name="Papp T."/>
            <person name="Martin F.M."/>
            <person name="Miettinen O."/>
            <person name="Hibbett D.S."/>
            <person name="Nagy L.G."/>
        </authorList>
    </citation>
    <scope>NUCLEOTIDE SEQUENCE [LARGE SCALE GENOMIC DNA]</scope>
    <source>
        <strain evidence="1 2">CBS 121175</strain>
    </source>
</reference>
<protein>
    <submittedName>
        <fullName evidence="1">Uncharacterized protein</fullName>
    </submittedName>
</protein>
<evidence type="ECO:0000313" key="1">
    <source>
        <dbReference type="EMBL" id="TFK30577.1"/>
    </source>
</evidence>
<dbReference type="STRING" id="230819.A0A5C3LCJ9"/>
<proteinExistence type="predicted"/>
<gene>
    <name evidence="1" type="ORF">FA15DRAFT_690272</name>
</gene>
<evidence type="ECO:0000313" key="2">
    <source>
        <dbReference type="Proteomes" id="UP000307440"/>
    </source>
</evidence>
<dbReference type="OrthoDB" id="3233180at2759"/>
<accession>A0A5C3LCJ9</accession>
<organism evidence="1 2">
    <name type="scientific">Coprinopsis marcescibilis</name>
    <name type="common">Agaric fungus</name>
    <name type="synonym">Psathyrella marcescibilis</name>
    <dbReference type="NCBI Taxonomy" id="230819"/>
    <lineage>
        <taxon>Eukaryota</taxon>
        <taxon>Fungi</taxon>
        <taxon>Dikarya</taxon>
        <taxon>Basidiomycota</taxon>
        <taxon>Agaricomycotina</taxon>
        <taxon>Agaricomycetes</taxon>
        <taxon>Agaricomycetidae</taxon>
        <taxon>Agaricales</taxon>
        <taxon>Agaricineae</taxon>
        <taxon>Psathyrellaceae</taxon>
        <taxon>Coprinopsis</taxon>
    </lineage>
</organism>
<sequence>MQLVHWLQTLYHAIGIKYPLLTPNQVRPSFLEIIFWCRETTRSANASQATRIQCGNIAESVLHRVICLTNPLAPHIFTPSDDLLPESLRNKKEMDVHNAIKQFPDSWEMLPSVLSRTIHSPVAQRTALRLLFSAYAAVDGSVIPHRTAEIILKHLFECIENSLHGHSILAMDASLTENSITATLFLRLFSKVHSKANAHGSPPLFRPRCFAFMLELVALVMGEPRGSTCIPLNELTDSQRLLLECEQFVSWAWLTWTDDRVENSEQVEFLTSTWFFWVNRIHVNGNGNGKKRPCLALKNAVLREPDGAKSILARILRSLHQETRRNGCVPSIVTVLANACLALLSISQLHGSWKIDSNGSCCLEHIIDIFLALGTTPDELYVQQIILEILCLYDPMFLSRRMESTFRSPKHNTILGSLDEAITMCNVLIKRARTPDIIDQDGCLRSVRLFLDFMTLVWHTKSDSIKTFPGLALIGSITELLDEQSAQLPRSQDYQDLRNSVFAAVTEHIQDPALFDYVSHRKLRRLAFSVTDGSHDLPTASAYAYYVLLRETPMESRMLSVATWNYLQNSLTGTLAGAFNQSCEDENLSLLCSTGICVALLKLLRLHPELKDYVLGTPWSRSLYISLRALFKQGDTPSQTRYITALRSRLDLAGKSLLRLLSSAGNRDTVPEFSAKLLFYRSELGRWQMITKVEMLE</sequence>